<proteinExistence type="predicted"/>
<evidence type="ECO:0000256" key="2">
    <source>
        <dbReference type="ARBA" id="ARBA00023315"/>
    </source>
</evidence>
<name>A0A318SA45_9DEIO</name>
<comment type="caution">
    <text evidence="5">The sequence shown here is derived from an EMBL/GenBank/DDBJ whole genome shotgun (WGS) entry which is preliminary data.</text>
</comment>
<reference evidence="5 6" key="1">
    <citation type="submission" date="2018-06" db="EMBL/GenBank/DDBJ databases">
        <title>Genomic Encyclopedia of Type Strains, Phase IV (KMG-IV): sequencing the most valuable type-strain genomes for metagenomic binning, comparative biology and taxonomic classification.</title>
        <authorList>
            <person name="Goeker M."/>
        </authorList>
    </citation>
    <scope>NUCLEOTIDE SEQUENCE [LARGE SCALE GENOMIC DNA]</scope>
    <source>
        <strain evidence="5 6">DSM 18048</strain>
    </source>
</reference>
<feature type="region of interest" description="Disordered" evidence="3">
    <location>
        <begin position="293"/>
        <end position="333"/>
    </location>
</feature>
<dbReference type="InterPro" id="IPR002123">
    <property type="entry name" value="Plipid/glycerol_acylTrfase"/>
</dbReference>
<evidence type="ECO:0000313" key="6">
    <source>
        <dbReference type="Proteomes" id="UP000248326"/>
    </source>
</evidence>
<dbReference type="GO" id="GO:0003841">
    <property type="term" value="F:1-acylglycerol-3-phosphate O-acyltransferase activity"/>
    <property type="evidence" value="ECO:0007669"/>
    <property type="project" value="TreeGrafter"/>
</dbReference>
<dbReference type="AlphaFoldDB" id="A0A318SA45"/>
<dbReference type="GO" id="GO:0006654">
    <property type="term" value="P:phosphatidic acid biosynthetic process"/>
    <property type="evidence" value="ECO:0007669"/>
    <property type="project" value="TreeGrafter"/>
</dbReference>
<feature type="compositionally biased region" description="Basic and acidic residues" evidence="3">
    <location>
        <begin position="317"/>
        <end position="333"/>
    </location>
</feature>
<dbReference type="Pfam" id="PF01553">
    <property type="entry name" value="Acyltransferase"/>
    <property type="match status" value="1"/>
</dbReference>
<gene>
    <name evidence="5" type="ORF">DES52_11088</name>
</gene>
<evidence type="ECO:0000256" key="3">
    <source>
        <dbReference type="SAM" id="MobiDB-lite"/>
    </source>
</evidence>
<dbReference type="PANTHER" id="PTHR10434:SF11">
    <property type="entry name" value="1-ACYL-SN-GLYCEROL-3-PHOSPHATE ACYLTRANSFERASE"/>
    <property type="match status" value="1"/>
</dbReference>
<feature type="domain" description="Phospholipid/glycerol acyltransferase" evidence="4">
    <location>
        <begin position="93"/>
        <end position="205"/>
    </location>
</feature>
<dbReference type="CDD" id="cd07989">
    <property type="entry name" value="LPLAT_AGPAT-like"/>
    <property type="match status" value="1"/>
</dbReference>
<accession>A0A318SA45</accession>
<dbReference type="SMART" id="SM00563">
    <property type="entry name" value="PlsC"/>
    <property type="match status" value="1"/>
</dbReference>
<keyword evidence="2 5" id="KW-0012">Acyltransferase</keyword>
<dbReference type="EMBL" id="QJSX01000010">
    <property type="protein sequence ID" value="PYE53104.1"/>
    <property type="molecule type" value="Genomic_DNA"/>
</dbReference>
<evidence type="ECO:0000313" key="5">
    <source>
        <dbReference type="EMBL" id="PYE53104.1"/>
    </source>
</evidence>
<evidence type="ECO:0000259" key="4">
    <source>
        <dbReference type="SMART" id="SM00563"/>
    </source>
</evidence>
<dbReference type="SUPFAM" id="SSF69593">
    <property type="entry name" value="Glycerol-3-phosphate (1)-acyltransferase"/>
    <property type="match status" value="1"/>
</dbReference>
<dbReference type="PANTHER" id="PTHR10434">
    <property type="entry name" value="1-ACYL-SN-GLYCEROL-3-PHOSPHATE ACYLTRANSFERASE"/>
    <property type="match status" value="1"/>
</dbReference>
<evidence type="ECO:0000256" key="1">
    <source>
        <dbReference type="ARBA" id="ARBA00022679"/>
    </source>
</evidence>
<keyword evidence="6" id="KW-1185">Reference proteome</keyword>
<organism evidence="5 6">
    <name type="scientific">Deinococcus yavapaiensis KR-236</name>
    <dbReference type="NCBI Taxonomy" id="694435"/>
    <lineage>
        <taxon>Bacteria</taxon>
        <taxon>Thermotogati</taxon>
        <taxon>Deinococcota</taxon>
        <taxon>Deinococci</taxon>
        <taxon>Deinococcales</taxon>
        <taxon>Deinococcaceae</taxon>
        <taxon>Deinococcus</taxon>
    </lineage>
</organism>
<dbReference type="Proteomes" id="UP000248326">
    <property type="component" value="Unassembled WGS sequence"/>
</dbReference>
<protein>
    <submittedName>
        <fullName evidence="5">1-acyl-sn-glycerol-3-phosphate acyltransferase</fullName>
    </submittedName>
</protein>
<sequence>MRKAEPPVDSGVPTKTSFWDDRVQVSRKDAARAHVGMGLVWTWACLLSEPWVERAPRRVVHALLRGGSKALLRHLGVRLDVHGAEHIARGQRYVVVSLHEGLVDVPALLHLPLPLRFVARDELFGWPLLGAALKRTKQIEVRPEDGARAYRTLLRHARDVFAEGESVAIFAQGTILGLESDFQGGAFHLARALDKPILPVALSGSHRVWEHPYTPTVRYGERVSVRVLPPISVEDVRGVPLDELRVRTRRQLKAAALTVGGAAPRRFDPERDGWWDGYKYDIDPDFPDLFGRVRAHREGAPRETPAGPDGPAGHARARTDAHGRPRLRPHDVE</sequence>
<keyword evidence="1 5" id="KW-0808">Transferase</keyword>